<dbReference type="PANTHER" id="PTHR46573:SF1">
    <property type="entry name" value="WD REPEAT, SAM AND U-BOX DOMAIN-CONTAINING PROTEIN 1"/>
    <property type="match status" value="1"/>
</dbReference>
<keyword evidence="3" id="KW-1185">Reference proteome</keyword>
<dbReference type="InterPro" id="IPR052085">
    <property type="entry name" value="WD-SAM-U-box"/>
</dbReference>
<dbReference type="GO" id="GO:0004842">
    <property type="term" value="F:ubiquitin-protein transferase activity"/>
    <property type="evidence" value="ECO:0007669"/>
    <property type="project" value="InterPro"/>
</dbReference>
<dbReference type="SMART" id="SM00504">
    <property type="entry name" value="Ubox"/>
    <property type="match status" value="1"/>
</dbReference>
<dbReference type="InParanoid" id="A0A067R5N4"/>
<dbReference type="Proteomes" id="UP000027135">
    <property type="component" value="Unassembled WGS sequence"/>
</dbReference>
<dbReference type="PROSITE" id="PS51698">
    <property type="entry name" value="U_BOX"/>
    <property type="match status" value="1"/>
</dbReference>
<evidence type="ECO:0000313" key="2">
    <source>
        <dbReference type="EMBL" id="KDR17621.1"/>
    </source>
</evidence>
<dbReference type="Gene3D" id="3.30.40.10">
    <property type="entry name" value="Zinc/RING finger domain, C3HC4 (zinc finger)"/>
    <property type="match status" value="1"/>
</dbReference>
<dbReference type="GO" id="GO:0016567">
    <property type="term" value="P:protein ubiquitination"/>
    <property type="evidence" value="ECO:0007669"/>
    <property type="project" value="InterPro"/>
</dbReference>
<reference evidence="2 3" key="1">
    <citation type="journal article" date="2014" name="Nat. Commun.">
        <title>Molecular traces of alternative social organization in a termite genome.</title>
        <authorList>
            <person name="Terrapon N."/>
            <person name="Li C."/>
            <person name="Robertson H.M."/>
            <person name="Ji L."/>
            <person name="Meng X."/>
            <person name="Booth W."/>
            <person name="Chen Z."/>
            <person name="Childers C.P."/>
            <person name="Glastad K.M."/>
            <person name="Gokhale K."/>
            <person name="Gowin J."/>
            <person name="Gronenberg W."/>
            <person name="Hermansen R.A."/>
            <person name="Hu H."/>
            <person name="Hunt B.G."/>
            <person name="Huylmans A.K."/>
            <person name="Khalil S.M."/>
            <person name="Mitchell R.D."/>
            <person name="Munoz-Torres M.C."/>
            <person name="Mustard J.A."/>
            <person name="Pan H."/>
            <person name="Reese J.T."/>
            <person name="Scharf M.E."/>
            <person name="Sun F."/>
            <person name="Vogel H."/>
            <person name="Xiao J."/>
            <person name="Yang W."/>
            <person name="Yang Z."/>
            <person name="Yang Z."/>
            <person name="Zhou J."/>
            <person name="Zhu J."/>
            <person name="Brent C.S."/>
            <person name="Elsik C.G."/>
            <person name="Goodisman M.A."/>
            <person name="Liberles D.A."/>
            <person name="Roe R.M."/>
            <person name="Vargo E.L."/>
            <person name="Vilcinskas A."/>
            <person name="Wang J."/>
            <person name="Bornberg-Bauer E."/>
            <person name="Korb J."/>
            <person name="Zhang G."/>
            <person name="Liebig J."/>
        </authorList>
    </citation>
    <scope>NUCLEOTIDE SEQUENCE [LARGE SCALE GENOMIC DNA]</scope>
    <source>
        <tissue evidence="2">Whole organism</tissue>
    </source>
</reference>
<dbReference type="PANTHER" id="PTHR46573">
    <property type="entry name" value="WD REPEAT, SAM AND U-BOX DOMAIN-CONTAINING PROTEIN 1"/>
    <property type="match status" value="1"/>
</dbReference>
<organism evidence="2 3">
    <name type="scientific">Zootermopsis nevadensis</name>
    <name type="common">Dampwood termite</name>
    <dbReference type="NCBI Taxonomy" id="136037"/>
    <lineage>
        <taxon>Eukaryota</taxon>
        <taxon>Metazoa</taxon>
        <taxon>Ecdysozoa</taxon>
        <taxon>Arthropoda</taxon>
        <taxon>Hexapoda</taxon>
        <taxon>Insecta</taxon>
        <taxon>Pterygota</taxon>
        <taxon>Neoptera</taxon>
        <taxon>Polyneoptera</taxon>
        <taxon>Dictyoptera</taxon>
        <taxon>Blattodea</taxon>
        <taxon>Blattoidea</taxon>
        <taxon>Termitoidae</taxon>
        <taxon>Termopsidae</taxon>
        <taxon>Zootermopsis</taxon>
    </lineage>
</organism>
<evidence type="ECO:0000313" key="3">
    <source>
        <dbReference type="Proteomes" id="UP000027135"/>
    </source>
</evidence>
<gene>
    <name evidence="2" type="ORF">L798_07884</name>
</gene>
<dbReference type="EMBL" id="KK852727">
    <property type="protein sequence ID" value="KDR17621.1"/>
    <property type="molecule type" value="Genomic_DNA"/>
</dbReference>
<feature type="domain" description="U-box" evidence="1">
    <location>
        <begin position="63"/>
        <end position="137"/>
    </location>
</feature>
<dbReference type="InterPro" id="IPR003613">
    <property type="entry name" value="Ubox_domain"/>
</dbReference>
<evidence type="ECO:0000259" key="1">
    <source>
        <dbReference type="PROSITE" id="PS51698"/>
    </source>
</evidence>
<dbReference type="STRING" id="136037.A0A067R5N4"/>
<dbReference type="Pfam" id="PF04564">
    <property type="entry name" value="U-box"/>
    <property type="match status" value="1"/>
</dbReference>
<sequence length="137" mass="15678">MVEVAERVREANLSGGQLLTLSCDEILDILQIDNEEDRKKLNVHLYWLRNEDKGIPEVPVDTDIPHEFLCPITHEIMHDPVICSDGFTYEWAAINEWFLSGKFSSPMTNAHLTDTQLTSNTNLKTRICQFLYGESVP</sequence>
<dbReference type="AlphaFoldDB" id="A0A067R5N4"/>
<dbReference type="InterPro" id="IPR013083">
    <property type="entry name" value="Znf_RING/FYVE/PHD"/>
</dbReference>
<dbReference type="eggNOG" id="KOG4155">
    <property type="taxonomic scope" value="Eukaryota"/>
</dbReference>
<proteinExistence type="predicted"/>
<name>A0A067R5N4_ZOONE</name>
<protein>
    <submittedName>
        <fullName evidence="2">WD repeat, SAM and U-box domain-containing protein 1</fullName>
    </submittedName>
</protein>
<accession>A0A067R5N4</accession>
<dbReference type="CDD" id="cd16655">
    <property type="entry name" value="RING-Ubox_WDSUB1-like"/>
    <property type="match status" value="1"/>
</dbReference>
<dbReference type="SUPFAM" id="SSF57850">
    <property type="entry name" value="RING/U-box"/>
    <property type="match status" value="1"/>
</dbReference>
<dbReference type="PROSITE" id="PS51257">
    <property type="entry name" value="PROKAR_LIPOPROTEIN"/>
    <property type="match status" value="1"/>
</dbReference>